<proteinExistence type="predicted"/>
<keyword evidence="5" id="KW-0694">RNA-binding</keyword>
<organism evidence="7 8">
    <name type="scientific">Nanchangia anserum</name>
    <dbReference type="NCBI Taxonomy" id="2692125"/>
    <lineage>
        <taxon>Bacteria</taxon>
        <taxon>Bacillati</taxon>
        <taxon>Actinomycetota</taxon>
        <taxon>Actinomycetes</taxon>
        <taxon>Actinomycetales</taxon>
        <taxon>Actinomycetaceae</taxon>
        <taxon>Nanchangia</taxon>
    </lineage>
</organism>
<dbReference type="EC" id="3.1.26.5" evidence="6"/>
<protein>
    <recommendedName>
        <fullName evidence="6">Ribonuclease P protein component</fullName>
        <ecNumber evidence="6">3.1.26.5</ecNumber>
    </recommendedName>
</protein>
<accession>A0A8I0KRQ3</accession>
<dbReference type="Pfam" id="PF00825">
    <property type="entry name" value="Ribonuclease_P"/>
    <property type="match status" value="1"/>
</dbReference>
<keyword evidence="2" id="KW-0540">Nuclease</keyword>
<evidence type="ECO:0000313" key="8">
    <source>
        <dbReference type="Proteomes" id="UP000627538"/>
    </source>
</evidence>
<dbReference type="SUPFAM" id="SSF54211">
    <property type="entry name" value="Ribosomal protein S5 domain 2-like"/>
    <property type="match status" value="1"/>
</dbReference>
<gene>
    <name evidence="7" type="primary">rnpA</name>
    <name evidence="7" type="ORF">H8R10_05250</name>
</gene>
<evidence type="ECO:0000256" key="5">
    <source>
        <dbReference type="ARBA" id="ARBA00022884"/>
    </source>
</evidence>
<evidence type="ECO:0000313" key="7">
    <source>
        <dbReference type="EMBL" id="MBD3689632.1"/>
    </source>
</evidence>
<dbReference type="GO" id="GO:0042781">
    <property type="term" value="F:3'-tRNA processing endoribonuclease activity"/>
    <property type="evidence" value="ECO:0007669"/>
    <property type="project" value="TreeGrafter"/>
</dbReference>
<reference evidence="7 8" key="1">
    <citation type="submission" date="2020-08" db="EMBL/GenBank/DDBJ databases">
        <title>Winkia gen. nov., sp. nov., isolated from faeces of the Anser albifrons in China.</title>
        <authorList>
            <person name="Liu Q."/>
        </authorList>
    </citation>
    <scope>NUCLEOTIDE SEQUENCE [LARGE SCALE GENOMIC DNA]</scope>
    <source>
        <strain evidence="7 8">C62</strain>
    </source>
</reference>
<dbReference type="PANTHER" id="PTHR33992">
    <property type="entry name" value="RIBONUCLEASE P PROTEIN COMPONENT"/>
    <property type="match status" value="1"/>
</dbReference>
<keyword evidence="4 7" id="KW-0378">Hydrolase</keyword>
<dbReference type="InterPro" id="IPR000100">
    <property type="entry name" value="RNase_P"/>
</dbReference>
<keyword evidence="3" id="KW-0255">Endonuclease</keyword>
<comment type="caution">
    <text evidence="7">The sequence shown here is derived from an EMBL/GenBank/DDBJ whole genome shotgun (WGS) entry which is preliminary data.</text>
</comment>
<dbReference type="Gene3D" id="3.30.230.10">
    <property type="match status" value="1"/>
</dbReference>
<dbReference type="Proteomes" id="UP000627538">
    <property type="component" value="Unassembled WGS sequence"/>
</dbReference>
<dbReference type="AlphaFoldDB" id="A0A8I0KRQ3"/>
<dbReference type="GO" id="GO:0030677">
    <property type="term" value="C:ribonuclease P complex"/>
    <property type="evidence" value="ECO:0007669"/>
    <property type="project" value="TreeGrafter"/>
</dbReference>
<keyword evidence="1" id="KW-0819">tRNA processing</keyword>
<dbReference type="InterPro" id="IPR014721">
    <property type="entry name" value="Ribsml_uS5_D2-typ_fold_subgr"/>
</dbReference>
<evidence type="ECO:0000256" key="4">
    <source>
        <dbReference type="ARBA" id="ARBA00022801"/>
    </source>
</evidence>
<evidence type="ECO:0000256" key="3">
    <source>
        <dbReference type="ARBA" id="ARBA00022759"/>
    </source>
</evidence>
<evidence type="ECO:0000256" key="6">
    <source>
        <dbReference type="NCBIfam" id="TIGR00188"/>
    </source>
</evidence>
<dbReference type="NCBIfam" id="TIGR00188">
    <property type="entry name" value="rnpA"/>
    <property type="match status" value="1"/>
</dbReference>
<dbReference type="EMBL" id="JACRUO010000001">
    <property type="protein sequence ID" value="MBD3689632.1"/>
    <property type="molecule type" value="Genomic_DNA"/>
</dbReference>
<dbReference type="InterPro" id="IPR020568">
    <property type="entry name" value="Ribosomal_Su5_D2-typ_SF"/>
</dbReference>
<dbReference type="GO" id="GO:0000049">
    <property type="term" value="F:tRNA binding"/>
    <property type="evidence" value="ECO:0007669"/>
    <property type="project" value="InterPro"/>
</dbReference>
<dbReference type="PANTHER" id="PTHR33992:SF1">
    <property type="entry name" value="RIBONUCLEASE P PROTEIN COMPONENT"/>
    <property type="match status" value="1"/>
</dbReference>
<evidence type="ECO:0000256" key="2">
    <source>
        <dbReference type="ARBA" id="ARBA00022722"/>
    </source>
</evidence>
<sequence length="115" mass="12636">MVRGADFTFALRKGRHGGTRHFVVHYATGQSEHRAPLVGFAVPKRQIPLAVDRKRVARRLRHLMREHLGDLEDYSRLVITVKAPAAQASSAELRACLDKGLSKVGIDADPGQAAD</sequence>
<keyword evidence="8" id="KW-1185">Reference proteome</keyword>
<evidence type="ECO:0000256" key="1">
    <source>
        <dbReference type="ARBA" id="ARBA00022694"/>
    </source>
</evidence>
<dbReference type="GO" id="GO:0004526">
    <property type="term" value="F:ribonuclease P activity"/>
    <property type="evidence" value="ECO:0007669"/>
    <property type="project" value="UniProtKB-UniRule"/>
</dbReference>
<name>A0A8I0KRQ3_9ACTO</name>